<dbReference type="CDD" id="cd00531">
    <property type="entry name" value="NTF2_like"/>
    <property type="match status" value="1"/>
</dbReference>
<evidence type="ECO:0000259" key="1">
    <source>
        <dbReference type="Pfam" id="PF13577"/>
    </source>
</evidence>
<dbReference type="Gene3D" id="3.10.450.50">
    <property type="match status" value="1"/>
</dbReference>
<accession>A0ABP9K9V5</accession>
<keyword evidence="3" id="KW-1185">Reference proteome</keyword>
<comment type="caution">
    <text evidence="2">The sequence shown here is derived from an EMBL/GenBank/DDBJ whole genome shotgun (WGS) entry which is preliminary data.</text>
</comment>
<dbReference type="EMBL" id="BAABHV010000009">
    <property type="protein sequence ID" value="GAA5052862.1"/>
    <property type="molecule type" value="Genomic_DNA"/>
</dbReference>
<protein>
    <recommendedName>
        <fullName evidence="1">SnoaL-like domain-containing protein</fullName>
    </recommendedName>
</protein>
<organism evidence="2 3">
    <name type="scientific">Erythrobacter westpacificensis</name>
    <dbReference type="NCBI Taxonomy" id="1055231"/>
    <lineage>
        <taxon>Bacteria</taxon>
        <taxon>Pseudomonadati</taxon>
        <taxon>Pseudomonadota</taxon>
        <taxon>Alphaproteobacteria</taxon>
        <taxon>Sphingomonadales</taxon>
        <taxon>Erythrobacteraceae</taxon>
        <taxon>Erythrobacter/Porphyrobacter group</taxon>
        <taxon>Erythrobacter</taxon>
    </lineage>
</organism>
<sequence length="177" mass="19926">MTQTDAVQYAADKAAIEDLMARYLFALDWNDFDTFAATLTEDAVFEYARGTLVGRDNIVEAIRGFKERIVEIYCDVDGNPGVLRHVLGQTVIRVEGDRAWTRAFWWEVSNGGPRNEAGRLTPEVGSFGIYEDELVRQDGEWLFAKRCILNEFLPGRESSAENPVLAMDRAARDAAKN</sequence>
<evidence type="ECO:0000313" key="2">
    <source>
        <dbReference type="EMBL" id="GAA5052862.1"/>
    </source>
</evidence>
<reference evidence="3" key="1">
    <citation type="journal article" date="2019" name="Int. J. Syst. Evol. Microbiol.">
        <title>The Global Catalogue of Microorganisms (GCM) 10K type strain sequencing project: providing services to taxonomists for standard genome sequencing and annotation.</title>
        <authorList>
            <consortium name="The Broad Institute Genomics Platform"/>
            <consortium name="The Broad Institute Genome Sequencing Center for Infectious Disease"/>
            <person name="Wu L."/>
            <person name="Ma J."/>
        </authorList>
    </citation>
    <scope>NUCLEOTIDE SEQUENCE [LARGE SCALE GENOMIC DNA]</scope>
    <source>
        <strain evidence="3">JCM 18014</strain>
    </source>
</reference>
<gene>
    <name evidence="2" type="ORF">GCM10023208_14210</name>
</gene>
<dbReference type="InterPro" id="IPR037401">
    <property type="entry name" value="SnoaL-like"/>
</dbReference>
<dbReference type="SUPFAM" id="SSF54427">
    <property type="entry name" value="NTF2-like"/>
    <property type="match status" value="1"/>
</dbReference>
<dbReference type="RefSeq" id="WP_346032407.1">
    <property type="nucleotide sequence ID" value="NZ_BAABHV010000009.1"/>
</dbReference>
<dbReference type="InterPro" id="IPR032710">
    <property type="entry name" value="NTF2-like_dom_sf"/>
</dbReference>
<proteinExistence type="predicted"/>
<evidence type="ECO:0000313" key="3">
    <source>
        <dbReference type="Proteomes" id="UP001500518"/>
    </source>
</evidence>
<name>A0ABP9K9V5_9SPHN</name>
<dbReference type="Proteomes" id="UP001500518">
    <property type="component" value="Unassembled WGS sequence"/>
</dbReference>
<dbReference type="Pfam" id="PF13577">
    <property type="entry name" value="SnoaL_4"/>
    <property type="match status" value="1"/>
</dbReference>
<feature type="domain" description="SnoaL-like" evidence="1">
    <location>
        <begin position="9"/>
        <end position="146"/>
    </location>
</feature>